<accession>A0A0L0DJ70</accession>
<organism evidence="4 5">
    <name type="scientific">Thecamonas trahens ATCC 50062</name>
    <dbReference type="NCBI Taxonomy" id="461836"/>
    <lineage>
        <taxon>Eukaryota</taxon>
        <taxon>Apusozoa</taxon>
        <taxon>Apusomonadida</taxon>
        <taxon>Apusomonadidae</taxon>
        <taxon>Thecamonas</taxon>
    </lineage>
</organism>
<dbReference type="Proteomes" id="UP000054408">
    <property type="component" value="Unassembled WGS sequence"/>
</dbReference>
<name>A0A0L0DJ70_THETB</name>
<dbReference type="PROSITE" id="PS50192">
    <property type="entry name" value="T_SNARE"/>
    <property type="match status" value="1"/>
</dbReference>
<dbReference type="GeneID" id="25560854"/>
<dbReference type="OMA" id="MSSEYMR"/>
<evidence type="ECO:0000256" key="1">
    <source>
        <dbReference type="SAM" id="MobiDB-lite"/>
    </source>
</evidence>
<feature type="region of interest" description="Disordered" evidence="1">
    <location>
        <begin position="1"/>
        <end position="22"/>
    </location>
</feature>
<keyword evidence="2" id="KW-0472">Membrane</keyword>
<dbReference type="SMART" id="SM00397">
    <property type="entry name" value="t_SNARE"/>
    <property type="match status" value="1"/>
</dbReference>
<evidence type="ECO:0000313" key="5">
    <source>
        <dbReference type="Proteomes" id="UP000054408"/>
    </source>
</evidence>
<keyword evidence="2" id="KW-0812">Transmembrane</keyword>
<evidence type="ECO:0000313" key="4">
    <source>
        <dbReference type="EMBL" id="KNC52255.1"/>
    </source>
</evidence>
<dbReference type="InterPro" id="IPR000727">
    <property type="entry name" value="T_SNARE_dom"/>
</dbReference>
<reference evidence="4 5" key="1">
    <citation type="submission" date="2010-05" db="EMBL/GenBank/DDBJ databases">
        <title>The Genome Sequence of Thecamonas trahens ATCC 50062.</title>
        <authorList>
            <consortium name="The Broad Institute Genome Sequencing Platform"/>
            <person name="Russ C."/>
            <person name="Cuomo C."/>
            <person name="Shea T."/>
            <person name="Young S.K."/>
            <person name="Zeng Q."/>
            <person name="Koehrsen M."/>
            <person name="Haas B."/>
            <person name="Borodovsky M."/>
            <person name="Guigo R."/>
            <person name="Alvarado L."/>
            <person name="Berlin A."/>
            <person name="Bochicchio J."/>
            <person name="Borenstein D."/>
            <person name="Chapman S."/>
            <person name="Chen Z."/>
            <person name="Freedman E."/>
            <person name="Gellesch M."/>
            <person name="Goldberg J."/>
            <person name="Griggs A."/>
            <person name="Gujja S."/>
            <person name="Heilman E."/>
            <person name="Heiman D."/>
            <person name="Hepburn T."/>
            <person name="Howarth C."/>
            <person name="Jen D."/>
            <person name="Larson L."/>
            <person name="Mehta T."/>
            <person name="Park D."/>
            <person name="Pearson M."/>
            <person name="Roberts A."/>
            <person name="Saif S."/>
            <person name="Shenoy N."/>
            <person name="Sisk P."/>
            <person name="Stolte C."/>
            <person name="Sykes S."/>
            <person name="Thomson T."/>
            <person name="Walk T."/>
            <person name="White J."/>
            <person name="Yandava C."/>
            <person name="Burger G."/>
            <person name="Gray M.W."/>
            <person name="Holland P.W.H."/>
            <person name="King N."/>
            <person name="Lang F.B.F."/>
            <person name="Roger A.J."/>
            <person name="Ruiz-Trillo I."/>
            <person name="Lander E."/>
            <person name="Nusbaum C."/>
        </authorList>
    </citation>
    <scope>NUCLEOTIDE SEQUENCE [LARGE SCALE GENOMIC DNA]</scope>
    <source>
        <strain evidence="4 5">ATCC 50062</strain>
    </source>
</reference>
<evidence type="ECO:0000259" key="3">
    <source>
        <dbReference type="PROSITE" id="PS50192"/>
    </source>
</evidence>
<dbReference type="AlphaFoldDB" id="A0A0L0DJ70"/>
<protein>
    <recommendedName>
        <fullName evidence="3">t-SNARE coiled-coil homology domain-containing protein</fullName>
    </recommendedName>
</protein>
<proteinExistence type="predicted"/>
<dbReference type="SUPFAM" id="SSF58038">
    <property type="entry name" value="SNARE fusion complex"/>
    <property type="match status" value="1"/>
</dbReference>
<sequence>MAGRDGSDTAYQQWGEPQESNQDLLAIQKATMEEQDKGLDSLLVSVQNSKVLGTRLGDEIDAQIDMLDDLEKHTEKSSRKVQNETKRVIVLTRKAKAAGGIMTLIVAIVILSVVIYLATKK</sequence>
<dbReference type="EMBL" id="GL349436">
    <property type="protein sequence ID" value="KNC52255.1"/>
    <property type="molecule type" value="Genomic_DNA"/>
</dbReference>
<keyword evidence="5" id="KW-1185">Reference proteome</keyword>
<dbReference type="Gene3D" id="1.20.5.110">
    <property type="match status" value="1"/>
</dbReference>
<keyword evidence="2" id="KW-1133">Transmembrane helix</keyword>
<dbReference type="RefSeq" id="XP_013762257.1">
    <property type="nucleotide sequence ID" value="XM_013906803.1"/>
</dbReference>
<dbReference type="OrthoDB" id="428895at2759"/>
<dbReference type="STRING" id="461836.A0A0L0DJ70"/>
<feature type="domain" description="T-SNARE coiled-coil homology" evidence="3">
    <location>
        <begin position="29"/>
        <end position="91"/>
    </location>
</feature>
<feature type="transmembrane region" description="Helical" evidence="2">
    <location>
        <begin position="97"/>
        <end position="118"/>
    </location>
</feature>
<evidence type="ECO:0000256" key="2">
    <source>
        <dbReference type="SAM" id="Phobius"/>
    </source>
</evidence>
<gene>
    <name evidence="4" type="ORF">AMSG_01084</name>
</gene>